<dbReference type="EMBL" id="CM000786">
    <property type="protein sequence ID" value="AQK38979.1"/>
    <property type="molecule type" value="Genomic_DNA"/>
</dbReference>
<dbReference type="eggNOG" id="KOG0202">
    <property type="taxonomic scope" value="Eukaryota"/>
</dbReference>
<protein>
    <recommendedName>
        <fullName evidence="1">N-acetyltransferase domain-containing protein</fullName>
    </recommendedName>
</protein>
<feature type="domain" description="N-acetyltransferase" evidence="1">
    <location>
        <begin position="52"/>
        <end position="102"/>
    </location>
</feature>
<dbReference type="GO" id="GO:0000166">
    <property type="term" value="F:nucleotide binding"/>
    <property type="evidence" value="ECO:0007669"/>
    <property type="project" value="InterPro"/>
</dbReference>
<dbReference type="Pfam" id="PF13246">
    <property type="entry name" value="Cation_ATPase"/>
    <property type="match status" value="1"/>
</dbReference>
<name>A0A1D6IRX8_MAIZE</name>
<dbReference type="GO" id="GO:0016747">
    <property type="term" value="F:acyltransferase activity, transferring groups other than amino-acyl groups"/>
    <property type="evidence" value="ECO:0007669"/>
    <property type="project" value="InterPro"/>
</dbReference>
<dbReference type="SUPFAM" id="SSF55729">
    <property type="entry name" value="Acyl-CoA N-acyltransferases (Nat)"/>
    <property type="match status" value="1"/>
</dbReference>
<dbReference type="SUPFAM" id="SSF81660">
    <property type="entry name" value="Metal cation-transporting ATPase, ATP-binding domain N"/>
    <property type="match status" value="1"/>
</dbReference>
<dbReference type="InterPro" id="IPR023299">
    <property type="entry name" value="ATPase_P-typ_cyto_dom_N"/>
</dbReference>
<sequence>MCLFTDLLGDLLCRIHRSPDSLMLVVETTIGTNSTEIAGIVRGCAKTAVSVGTTQQAKDDPIYTKVGSILGLRVSPSHWRKGMGKKLADREEDEVVQASYTYNIYNNWAPLEDALRLFDRMCMEHDSPRTSAVNLGSFNVMVDAYCHAGREVVLEVLVENMGLPGGYTPSFDSSDLRRSCQWWNNLAKRVATLEFDRTRKSMGVIVKANSGKNSLLVKGAVENLLERCTYIQLLDGSVVLLDDGAKALILFTLHDMSASALSCLGFAYKPSCTHLLIAAGNLLLLIGS</sequence>
<dbReference type="PANTHER" id="PTHR47370:SF10">
    <property type="entry name" value="N-ACETYLTRANSFERASE HLS1-RELATED"/>
    <property type="match status" value="1"/>
</dbReference>
<accession>A0A1D6IRX8</accession>
<dbReference type="InterPro" id="IPR052810">
    <property type="entry name" value="Plant_NAT"/>
</dbReference>
<organism evidence="2">
    <name type="scientific">Zea mays</name>
    <name type="common">Maize</name>
    <dbReference type="NCBI Taxonomy" id="4577"/>
    <lineage>
        <taxon>Eukaryota</taxon>
        <taxon>Viridiplantae</taxon>
        <taxon>Streptophyta</taxon>
        <taxon>Embryophyta</taxon>
        <taxon>Tracheophyta</taxon>
        <taxon>Spermatophyta</taxon>
        <taxon>Magnoliopsida</taxon>
        <taxon>Liliopsida</taxon>
        <taxon>Poales</taxon>
        <taxon>Poaceae</taxon>
        <taxon>PACMAD clade</taxon>
        <taxon>Panicoideae</taxon>
        <taxon>Andropogonodae</taxon>
        <taxon>Andropogoneae</taxon>
        <taxon>Tripsacinae</taxon>
        <taxon>Zea</taxon>
    </lineage>
</organism>
<gene>
    <name evidence="2" type="ORF">ZEAMMB73_Zm00001d023318</name>
</gene>
<dbReference type="InterPro" id="IPR000182">
    <property type="entry name" value="GNAT_dom"/>
</dbReference>
<dbReference type="Pfam" id="PF00583">
    <property type="entry name" value="Acetyltransf_1"/>
    <property type="match status" value="1"/>
</dbReference>
<evidence type="ECO:0000313" key="2">
    <source>
        <dbReference type="EMBL" id="AQK38979.1"/>
    </source>
</evidence>
<evidence type="ECO:0000259" key="1">
    <source>
        <dbReference type="Pfam" id="PF00583"/>
    </source>
</evidence>
<dbReference type="AlphaFoldDB" id="A0A1D6IRX8"/>
<proteinExistence type="predicted"/>
<dbReference type="InterPro" id="IPR016181">
    <property type="entry name" value="Acyl_CoA_acyltransferase"/>
</dbReference>
<reference evidence="2" key="1">
    <citation type="submission" date="2015-12" db="EMBL/GenBank/DDBJ databases">
        <title>Update maize B73 reference genome by single molecule sequencing technologies.</title>
        <authorList>
            <consortium name="Maize Genome Sequencing Project"/>
            <person name="Ware D."/>
        </authorList>
    </citation>
    <scope>NUCLEOTIDE SEQUENCE</scope>
    <source>
        <tissue evidence="2">Seedling</tissue>
    </source>
</reference>
<dbReference type="PANTHER" id="PTHR47370">
    <property type="entry name" value="ACYL-COA N-ACYLTRANSFERASES (NAT) SUPERFAMILY PROTEIN"/>
    <property type="match status" value="1"/>
</dbReference>
<dbReference type="Gene3D" id="3.40.1110.10">
    <property type="entry name" value="Calcium-transporting ATPase, cytoplasmic domain N"/>
    <property type="match status" value="1"/>
</dbReference>